<gene>
    <name evidence="2" type="ORF">BECKFW1821B_GA0114236_10996</name>
</gene>
<protein>
    <recommendedName>
        <fullName evidence="1">DUF4351 domain-containing protein</fullName>
    </recommendedName>
</protein>
<sequence>MVAIENESREKGRAEGRAEGELEGKVAVLRSLLVKRFGELPDWAQTRLLNADVTRLERWSERILEAQSLADFFE</sequence>
<evidence type="ECO:0000313" key="2">
    <source>
        <dbReference type="EMBL" id="VFJ64960.1"/>
    </source>
</evidence>
<dbReference type="Pfam" id="PF14261">
    <property type="entry name" value="DUF4351"/>
    <property type="match status" value="1"/>
</dbReference>
<name>A0A450TDD9_9GAMM</name>
<evidence type="ECO:0000259" key="1">
    <source>
        <dbReference type="Pfam" id="PF14261"/>
    </source>
</evidence>
<reference evidence="2" key="1">
    <citation type="submission" date="2019-02" db="EMBL/GenBank/DDBJ databases">
        <authorList>
            <person name="Gruber-Vodicka R. H."/>
            <person name="Seah K. B. B."/>
        </authorList>
    </citation>
    <scope>NUCLEOTIDE SEQUENCE</scope>
    <source>
        <strain evidence="2">BECK_BZ106</strain>
    </source>
</reference>
<dbReference type="EMBL" id="CAADFD010000099">
    <property type="protein sequence ID" value="VFJ64960.1"/>
    <property type="molecule type" value="Genomic_DNA"/>
</dbReference>
<feature type="domain" description="DUF4351" evidence="1">
    <location>
        <begin position="19"/>
        <end position="72"/>
    </location>
</feature>
<proteinExistence type="predicted"/>
<dbReference type="InterPro" id="IPR025587">
    <property type="entry name" value="DUF4351"/>
</dbReference>
<dbReference type="PANTHER" id="PTHR35586:SF1">
    <property type="entry name" value="SLL1691 PROTEIN"/>
    <property type="match status" value="1"/>
</dbReference>
<dbReference type="PANTHER" id="PTHR35586">
    <property type="entry name" value="SLL1691 PROTEIN"/>
    <property type="match status" value="1"/>
</dbReference>
<dbReference type="AlphaFoldDB" id="A0A450TDD9"/>
<organism evidence="2">
    <name type="scientific">Candidatus Kentrum sp. FW</name>
    <dbReference type="NCBI Taxonomy" id="2126338"/>
    <lineage>
        <taxon>Bacteria</taxon>
        <taxon>Pseudomonadati</taxon>
        <taxon>Pseudomonadota</taxon>
        <taxon>Gammaproteobacteria</taxon>
        <taxon>Candidatus Kentrum</taxon>
    </lineage>
</organism>
<accession>A0A450TDD9</accession>